<dbReference type="GeneTree" id="ENSGT01120000276419"/>
<evidence type="ECO:0000256" key="1">
    <source>
        <dbReference type="ARBA" id="ARBA00004370"/>
    </source>
</evidence>
<sequence>GVSGLYVGGTGWHPPLRHPPCRRTVVGPGHGVPVIGGDAALSCSPYGNSNIESKPFNWTKEETDSRKLVFLHNTGSNDRIGQDEEFQGRVSHFSDKLTQGQAYITIKNVKLTDNGKYTCNFPDRTTEILLHVGECCHETFDYSVLDGDICG</sequence>
<comment type="subcellular location">
    <subcellularLocation>
        <location evidence="1">Membrane</location>
    </subcellularLocation>
</comment>
<dbReference type="PROSITE" id="PS50835">
    <property type="entry name" value="IG_LIKE"/>
    <property type="match status" value="1"/>
</dbReference>
<dbReference type="Bgee" id="ENSNBRG00000006674">
    <property type="expression patterns" value="Expressed in mesonephros and 5 other cell types or tissues"/>
</dbReference>
<evidence type="ECO:0000256" key="3">
    <source>
        <dbReference type="ARBA" id="ARBA00023319"/>
    </source>
</evidence>
<dbReference type="Gene3D" id="2.60.40.10">
    <property type="entry name" value="Immunoglobulins"/>
    <property type="match status" value="1"/>
</dbReference>
<dbReference type="AlphaFoldDB" id="A0A3Q4MF86"/>
<dbReference type="InterPro" id="IPR050504">
    <property type="entry name" value="IgSF_BTN/MOG"/>
</dbReference>
<dbReference type="InterPro" id="IPR013106">
    <property type="entry name" value="Ig_V-set"/>
</dbReference>
<dbReference type="InterPro" id="IPR007110">
    <property type="entry name" value="Ig-like_dom"/>
</dbReference>
<keyword evidence="3" id="KW-0393">Immunoglobulin domain</keyword>
<reference evidence="5" key="1">
    <citation type="submission" date="2025-08" db="UniProtKB">
        <authorList>
            <consortium name="Ensembl"/>
        </authorList>
    </citation>
    <scope>IDENTIFICATION</scope>
</reference>
<dbReference type="PANTHER" id="PTHR24100">
    <property type="entry name" value="BUTYROPHILIN"/>
    <property type="match status" value="1"/>
</dbReference>
<keyword evidence="2" id="KW-0472">Membrane</keyword>
<organism evidence="5 6">
    <name type="scientific">Neolamprologus brichardi</name>
    <name type="common">Fairy cichlid</name>
    <name type="synonym">Lamprologus brichardi</name>
    <dbReference type="NCBI Taxonomy" id="32507"/>
    <lineage>
        <taxon>Eukaryota</taxon>
        <taxon>Metazoa</taxon>
        <taxon>Chordata</taxon>
        <taxon>Craniata</taxon>
        <taxon>Vertebrata</taxon>
        <taxon>Euteleostomi</taxon>
        <taxon>Actinopterygii</taxon>
        <taxon>Neopterygii</taxon>
        <taxon>Teleostei</taxon>
        <taxon>Neoteleostei</taxon>
        <taxon>Acanthomorphata</taxon>
        <taxon>Ovalentaria</taxon>
        <taxon>Cichlomorphae</taxon>
        <taxon>Cichliformes</taxon>
        <taxon>Cichlidae</taxon>
        <taxon>African cichlids</taxon>
        <taxon>Pseudocrenilabrinae</taxon>
        <taxon>Lamprologini</taxon>
        <taxon>Neolamprologus</taxon>
    </lineage>
</organism>
<dbReference type="GO" id="GO:0016020">
    <property type="term" value="C:membrane"/>
    <property type="evidence" value="ECO:0007669"/>
    <property type="project" value="UniProtKB-SubCell"/>
</dbReference>
<feature type="domain" description="Ig-like" evidence="4">
    <location>
        <begin position="14"/>
        <end position="119"/>
    </location>
</feature>
<dbReference type="STRING" id="32507.ENSNBRP00000008519"/>
<name>A0A3Q4MF86_NEOBR</name>
<dbReference type="Ensembl" id="ENSNBRT00000008770.1">
    <property type="protein sequence ID" value="ENSNBRP00000008519.1"/>
    <property type="gene ID" value="ENSNBRG00000006674.1"/>
</dbReference>
<evidence type="ECO:0000256" key="2">
    <source>
        <dbReference type="ARBA" id="ARBA00023136"/>
    </source>
</evidence>
<accession>A0A3Q4MF86</accession>
<dbReference type="InterPro" id="IPR003599">
    <property type="entry name" value="Ig_sub"/>
</dbReference>
<protein>
    <recommendedName>
        <fullName evidence="4">Ig-like domain-containing protein</fullName>
    </recommendedName>
</protein>
<dbReference type="InterPro" id="IPR036179">
    <property type="entry name" value="Ig-like_dom_sf"/>
</dbReference>
<keyword evidence="6" id="KW-1185">Reference proteome</keyword>
<evidence type="ECO:0000313" key="5">
    <source>
        <dbReference type="Ensembl" id="ENSNBRP00000008519.1"/>
    </source>
</evidence>
<dbReference type="SMART" id="SM00409">
    <property type="entry name" value="IG"/>
    <property type="match status" value="1"/>
</dbReference>
<dbReference type="Proteomes" id="UP000261580">
    <property type="component" value="Unassembled WGS sequence"/>
</dbReference>
<proteinExistence type="predicted"/>
<reference evidence="5" key="2">
    <citation type="submission" date="2025-09" db="UniProtKB">
        <authorList>
            <consortium name="Ensembl"/>
        </authorList>
    </citation>
    <scope>IDENTIFICATION</scope>
</reference>
<dbReference type="SMART" id="SM00406">
    <property type="entry name" value="IGv"/>
    <property type="match status" value="1"/>
</dbReference>
<dbReference type="SUPFAM" id="SSF48726">
    <property type="entry name" value="Immunoglobulin"/>
    <property type="match status" value="1"/>
</dbReference>
<dbReference type="InterPro" id="IPR013783">
    <property type="entry name" value="Ig-like_fold"/>
</dbReference>
<dbReference type="Pfam" id="PF07686">
    <property type="entry name" value="V-set"/>
    <property type="match status" value="1"/>
</dbReference>
<evidence type="ECO:0000313" key="6">
    <source>
        <dbReference type="Proteomes" id="UP000261580"/>
    </source>
</evidence>
<evidence type="ECO:0000259" key="4">
    <source>
        <dbReference type="PROSITE" id="PS50835"/>
    </source>
</evidence>